<proteinExistence type="predicted"/>
<name>A0A8I0K0K4_9ACTN</name>
<gene>
    <name evidence="1" type="ORF">IBG24_06165</name>
</gene>
<dbReference type="InterPro" id="IPR008567">
    <property type="entry name" value="BKACE"/>
</dbReference>
<dbReference type="RefSeq" id="WP_187768919.1">
    <property type="nucleotide sequence ID" value="NZ_JACTVM010000001.1"/>
</dbReference>
<dbReference type="PANTHER" id="PTHR37418:SF1">
    <property type="entry name" value="3-KETO-5-AMINOHEXANOATE CLEAVAGE PROTEIN"/>
    <property type="match status" value="1"/>
</dbReference>
<evidence type="ECO:0000313" key="2">
    <source>
        <dbReference type="Proteomes" id="UP000620591"/>
    </source>
</evidence>
<dbReference type="EMBL" id="JACTVM010000001">
    <property type="protein sequence ID" value="MBC9225893.1"/>
    <property type="molecule type" value="Genomic_DNA"/>
</dbReference>
<protein>
    <submittedName>
        <fullName evidence="1">3-keto-5-aminohexanoate cleavage protein</fullName>
    </submittedName>
</protein>
<organism evidence="1 2">
    <name type="scientific">Aeromicrobium senzhongii</name>
    <dbReference type="NCBI Taxonomy" id="2663859"/>
    <lineage>
        <taxon>Bacteria</taxon>
        <taxon>Bacillati</taxon>
        <taxon>Actinomycetota</taxon>
        <taxon>Actinomycetes</taxon>
        <taxon>Propionibacteriales</taxon>
        <taxon>Nocardioidaceae</taxon>
        <taxon>Aeromicrobium</taxon>
    </lineage>
</organism>
<dbReference type="Gene3D" id="3.20.20.70">
    <property type="entry name" value="Aldolase class I"/>
    <property type="match status" value="1"/>
</dbReference>
<dbReference type="PANTHER" id="PTHR37418">
    <property type="entry name" value="3-KETO-5-AMINOHEXANOATE CLEAVAGE ENZYME-RELATED"/>
    <property type="match status" value="1"/>
</dbReference>
<dbReference type="Proteomes" id="UP000620591">
    <property type="component" value="Unassembled WGS sequence"/>
</dbReference>
<dbReference type="AlphaFoldDB" id="A0A8I0K0K4"/>
<reference evidence="1" key="1">
    <citation type="submission" date="2020-09" db="EMBL/GenBank/DDBJ databases">
        <title>Novel species in genus Aeromicrobium.</title>
        <authorList>
            <person name="Zhang G."/>
        </authorList>
    </citation>
    <scope>NUCLEOTIDE SEQUENCE</scope>
    <source>
        <strain evidence="1">Zg-636</strain>
    </source>
</reference>
<dbReference type="GO" id="GO:0043720">
    <property type="term" value="F:3-keto-5-aminohexanoate cleavage activity"/>
    <property type="evidence" value="ECO:0007669"/>
    <property type="project" value="InterPro"/>
</dbReference>
<dbReference type="InterPro" id="IPR013785">
    <property type="entry name" value="Aldolase_TIM"/>
</dbReference>
<dbReference type="Pfam" id="PF05853">
    <property type="entry name" value="BKACE"/>
    <property type="match status" value="2"/>
</dbReference>
<evidence type="ECO:0000313" key="1">
    <source>
        <dbReference type="EMBL" id="MBC9225893.1"/>
    </source>
</evidence>
<accession>A0A8I0K0K4</accession>
<comment type="caution">
    <text evidence="1">The sequence shown here is derived from an EMBL/GenBank/DDBJ whole genome shotgun (WGS) entry which is preliminary data.</text>
</comment>
<sequence length="246" mass="25383">MGGPILIQACINGALPPAAHPALPVTPARIAQDVAAVVSAGADAVHLHAKGNDGLDTLDPDTVDAAITAVRVAVPALPVSVTTGAWALPDPVARLEAISAWSVLPDVASVNWHEPGSVAIVEALFERAVGVEAGLWTMDDVRAWADSPVRDSVSRVLLELPDRLEPGQAVALADEMIAHVRKVSVDVPILLHGEGASAWPALRHALVLGLETRIGLEDTLLLPDGSPAADNAALVGAARELVDRLA</sequence>